<dbReference type="Gene3D" id="1.10.510.10">
    <property type="entry name" value="Transferase(Phosphotransferase) domain 1"/>
    <property type="match status" value="1"/>
</dbReference>
<name>A0AAN7IUI1_QUERU</name>
<proteinExistence type="inferred from homology"/>
<evidence type="ECO:0000256" key="2">
    <source>
        <dbReference type="SAM" id="SignalP"/>
    </source>
</evidence>
<comment type="caution">
    <text evidence="4">The sequence shown here is derived from an EMBL/GenBank/DDBJ whole genome shotgun (WGS) entry which is preliminary data.</text>
</comment>
<evidence type="ECO:0000259" key="3">
    <source>
        <dbReference type="PROSITE" id="PS50011"/>
    </source>
</evidence>
<reference evidence="4 5" key="1">
    <citation type="journal article" date="2023" name="G3 (Bethesda)">
        <title>A haplotype-resolved chromosome-scale genome for Quercus rubra L. provides insights into the genetics of adaptive traits for red oak species.</title>
        <authorList>
            <person name="Kapoor B."/>
            <person name="Jenkins J."/>
            <person name="Schmutz J."/>
            <person name="Zhebentyayeva T."/>
            <person name="Kuelheim C."/>
            <person name="Coggeshall M."/>
            <person name="Heim C."/>
            <person name="Lasky J.R."/>
            <person name="Leites L."/>
            <person name="Islam-Faridi N."/>
            <person name="Romero-Severson J."/>
            <person name="DeLeo V.L."/>
            <person name="Lucas S.M."/>
            <person name="Lazic D."/>
            <person name="Gailing O."/>
            <person name="Carlson J."/>
            <person name="Staton M."/>
        </authorList>
    </citation>
    <scope>NUCLEOTIDE SEQUENCE [LARGE SCALE GENOMIC DNA]</scope>
    <source>
        <strain evidence="4">Pseudo-F2</strain>
    </source>
</reference>
<dbReference type="InterPro" id="IPR011009">
    <property type="entry name" value="Kinase-like_dom_sf"/>
</dbReference>
<gene>
    <name evidence="4" type="ORF">RGQ29_023711</name>
</gene>
<dbReference type="InterPro" id="IPR000719">
    <property type="entry name" value="Prot_kinase_dom"/>
</dbReference>
<dbReference type="Proteomes" id="UP001324115">
    <property type="component" value="Unassembled WGS sequence"/>
</dbReference>
<dbReference type="GO" id="GO:0043539">
    <property type="term" value="F:protein serine/threonine kinase activator activity"/>
    <property type="evidence" value="ECO:0007669"/>
    <property type="project" value="InterPro"/>
</dbReference>
<keyword evidence="2" id="KW-0732">Signal</keyword>
<feature type="chain" id="PRO_5042836278" description="Protein kinase domain-containing protein" evidence="2">
    <location>
        <begin position="19"/>
        <end position="265"/>
    </location>
</feature>
<sequence>MKADIWAFGVTALELALGCPTLSHLPPSNSMLFKKISGRFGFADVRERNKNYENKFSKEFQDMVIQCLDVDESKRSSVKILLDHDFFKNCTPSSDYLKLNMFQGLLSIEERFKNKEPIECIFNAQRLEFDLGPPLLLSKGSSDGGGEGISGWDGGGDNEIRKKILIIKDFHVRLKERISFLQECKMDLNNLKHMLKTEEKNCTFLDFELLLHMLSFMKPKEFIPNATTFFIQQKPRVVFVKKNPLLMKWNLEISHLAELENSLKQ</sequence>
<dbReference type="PROSITE" id="PS50011">
    <property type="entry name" value="PROTEIN_KINASE_DOM"/>
    <property type="match status" value="1"/>
</dbReference>
<comment type="similarity">
    <text evidence="1">Belongs to the protein kinase superfamily. STE Ser/Thr protein kinase family. STE20 subfamily.</text>
</comment>
<organism evidence="4 5">
    <name type="scientific">Quercus rubra</name>
    <name type="common">Northern red oak</name>
    <name type="synonym">Quercus borealis</name>
    <dbReference type="NCBI Taxonomy" id="3512"/>
    <lineage>
        <taxon>Eukaryota</taxon>
        <taxon>Viridiplantae</taxon>
        <taxon>Streptophyta</taxon>
        <taxon>Embryophyta</taxon>
        <taxon>Tracheophyta</taxon>
        <taxon>Spermatophyta</taxon>
        <taxon>Magnoliopsida</taxon>
        <taxon>eudicotyledons</taxon>
        <taxon>Gunneridae</taxon>
        <taxon>Pentapetalae</taxon>
        <taxon>rosids</taxon>
        <taxon>fabids</taxon>
        <taxon>Fagales</taxon>
        <taxon>Fagaceae</taxon>
        <taxon>Quercus</taxon>
    </lineage>
</organism>
<dbReference type="GO" id="GO:0004672">
    <property type="term" value="F:protein kinase activity"/>
    <property type="evidence" value="ECO:0007669"/>
    <property type="project" value="InterPro"/>
</dbReference>
<dbReference type="PANTHER" id="PTHR48014">
    <property type="entry name" value="SERINE/THREONINE-PROTEIN KINASE FRAY2"/>
    <property type="match status" value="1"/>
</dbReference>
<protein>
    <recommendedName>
        <fullName evidence="3">Protein kinase domain-containing protein</fullName>
    </recommendedName>
</protein>
<dbReference type="AlphaFoldDB" id="A0AAN7IUI1"/>
<feature type="signal peptide" evidence="2">
    <location>
        <begin position="1"/>
        <end position="18"/>
    </location>
</feature>
<evidence type="ECO:0000256" key="1">
    <source>
        <dbReference type="ARBA" id="ARBA00008874"/>
    </source>
</evidence>
<dbReference type="GO" id="GO:0005524">
    <property type="term" value="F:ATP binding"/>
    <property type="evidence" value="ECO:0007669"/>
    <property type="project" value="InterPro"/>
</dbReference>
<evidence type="ECO:0000313" key="4">
    <source>
        <dbReference type="EMBL" id="KAK4586660.1"/>
    </source>
</evidence>
<dbReference type="PANTHER" id="PTHR48014:SF7">
    <property type="entry name" value="SERINE_THREONINE-PROTEIN KINASE BLUS1"/>
    <property type="match status" value="1"/>
</dbReference>
<dbReference type="EMBL" id="JAXUIC010000006">
    <property type="protein sequence ID" value="KAK4586660.1"/>
    <property type="molecule type" value="Genomic_DNA"/>
</dbReference>
<evidence type="ECO:0000313" key="5">
    <source>
        <dbReference type="Proteomes" id="UP001324115"/>
    </source>
</evidence>
<dbReference type="InterPro" id="IPR047173">
    <property type="entry name" value="STRAD_A/B-like"/>
</dbReference>
<accession>A0AAN7IUI1</accession>
<keyword evidence="5" id="KW-1185">Reference proteome</keyword>
<dbReference type="SUPFAM" id="SSF56112">
    <property type="entry name" value="Protein kinase-like (PK-like)"/>
    <property type="match status" value="1"/>
</dbReference>
<dbReference type="Pfam" id="PF00069">
    <property type="entry name" value="Pkinase"/>
    <property type="match status" value="1"/>
</dbReference>
<feature type="domain" description="Protein kinase" evidence="3">
    <location>
        <begin position="1"/>
        <end position="87"/>
    </location>
</feature>